<dbReference type="Proteomes" id="UP000239504">
    <property type="component" value="Unassembled WGS sequence"/>
</dbReference>
<keyword evidence="1" id="KW-0812">Transmembrane</keyword>
<evidence type="ECO:0000313" key="2">
    <source>
        <dbReference type="EMBL" id="PQA86501.1"/>
    </source>
</evidence>
<evidence type="ECO:0000256" key="1">
    <source>
        <dbReference type="SAM" id="Phobius"/>
    </source>
</evidence>
<name>A0A2S7K211_9PROT</name>
<comment type="caution">
    <text evidence="2">The sequence shown here is derived from an EMBL/GenBank/DDBJ whole genome shotgun (WGS) entry which is preliminary data.</text>
</comment>
<evidence type="ECO:0000313" key="3">
    <source>
        <dbReference type="Proteomes" id="UP000239504"/>
    </source>
</evidence>
<reference evidence="2 3" key="1">
    <citation type="submission" date="2017-12" db="EMBL/GenBank/DDBJ databases">
        <authorList>
            <person name="Hurst M.R.H."/>
        </authorList>
    </citation>
    <scope>NUCLEOTIDE SEQUENCE [LARGE SCALE GENOMIC DNA]</scope>
    <source>
        <strain evidence="2 3">SY-3-19</strain>
    </source>
</reference>
<proteinExistence type="predicted"/>
<keyword evidence="1" id="KW-0472">Membrane</keyword>
<feature type="transmembrane region" description="Helical" evidence="1">
    <location>
        <begin position="21"/>
        <end position="42"/>
    </location>
</feature>
<gene>
    <name evidence="2" type="ORF">CW354_19440</name>
</gene>
<keyword evidence="1" id="KW-1133">Transmembrane helix</keyword>
<dbReference type="Pfam" id="PF04964">
    <property type="entry name" value="Flp_Fap"/>
    <property type="match status" value="1"/>
</dbReference>
<dbReference type="AlphaFoldDB" id="A0A2S7K211"/>
<protein>
    <submittedName>
        <fullName evidence="2">Flp family type IVb pilin</fullName>
    </submittedName>
</protein>
<sequence>MRRSLAARISDFRRNESGATAIEYTLIIALIFLAVVAAIRGYTNTTSGMYNEIDQTLQDEIN</sequence>
<dbReference type="InterPro" id="IPR007047">
    <property type="entry name" value="Flp_Fap"/>
</dbReference>
<accession>A0A2S7K211</accession>
<keyword evidence="3" id="KW-1185">Reference proteome</keyword>
<organism evidence="2 3">
    <name type="scientific">Hyphococcus luteus</name>
    <dbReference type="NCBI Taxonomy" id="2058213"/>
    <lineage>
        <taxon>Bacteria</taxon>
        <taxon>Pseudomonadati</taxon>
        <taxon>Pseudomonadota</taxon>
        <taxon>Alphaproteobacteria</taxon>
        <taxon>Parvularculales</taxon>
        <taxon>Parvularculaceae</taxon>
        <taxon>Hyphococcus</taxon>
    </lineage>
</organism>
<dbReference type="EMBL" id="PJCH01000015">
    <property type="protein sequence ID" value="PQA86501.1"/>
    <property type="molecule type" value="Genomic_DNA"/>
</dbReference>